<evidence type="ECO:0000313" key="2">
    <source>
        <dbReference type="EMBL" id="KAG2193011.1"/>
    </source>
</evidence>
<dbReference type="AlphaFoldDB" id="A0A8H7UNV7"/>
<dbReference type="EMBL" id="JAEPRC010000679">
    <property type="protein sequence ID" value="KAG2193011.1"/>
    <property type="molecule type" value="Genomic_DNA"/>
</dbReference>
<evidence type="ECO:0000256" key="1">
    <source>
        <dbReference type="SAM" id="MobiDB-lite"/>
    </source>
</evidence>
<organism evidence="2 3">
    <name type="scientific">Mucor plumbeus</name>
    <dbReference type="NCBI Taxonomy" id="97098"/>
    <lineage>
        <taxon>Eukaryota</taxon>
        <taxon>Fungi</taxon>
        <taxon>Fungi incertae sedis</taxon>
        <taxon>Mucoromycota</taxon>
        <taxon>Mucoromycotina</taxon>
        <taxon>Mucoromycetes</taxon>
        <taxon>Mucorales</taxon>
        <taxon>Mucorineae</taxon>
        <taxon>Mucoraceae</taxon>
        <taxon>Mucor</taxon>
    </lineage>
</organism>
<name>A0A8H7UNV7_9FUNG</name>
<evidence type="ECO:0000313" key="3">
    <source>
        <dbReference type="Proteomes" id="UP000650833"/>
    </source>
</evidence>
<comment type="caution">
    <text evidence="2">The sequence shown here is derived from an EMBL/GenBank/DDBJ whole genome shotgun (WGS) entry which is preliminary data.</text>
</comment>
<proteinExistence type="predicted"/>
<accession>A0A8H7UNV7</accession>
<keyword evidence="3" id="KW-1185">Reference proteome</keyword>
<reference evidence="2" key="1">
    <citation type="submission" date="2020-12" db="EMBL/GenBank/DDBJ databases">
        <title>Metabolic potential, ecology and presence of endohyphal bacteria is reflected in genomic diversity of Mucoromycotina.</title>
        <authorList>
            <person name="Muszewska A."/>
            <person name="Okrasinska A."/>
            <person name="Steczkiewicz K."/>
            <person name="Drgas O."/>
            <person name="Orlowska M."/>
            <person name="Perlinska-Lenart U."/>
            <person name="Aleksandrzak-Piekarczyk T."/>
            <person name="Szatraj K."/>
            <person name="Zielenkiewicz U."/>
            <person name="Pilsyk S."/>
            <person name="Malc E."/>
            <person name="Mieczkowski P."/>
            <person name="Kruszewska J.S."/>
            <person name="Biernat P."/>
            <person name="Pawlowska J."/>
        </authorList>
    </citation>
    <scope>NUCLEOTIDE SEQUENCE</scope>
    <source>
        <strain evidence="2">CBS 226.32</strain>
    </source>
</reference>
<feature type="region of interest" description="Disordered" evidence="1">
    <location>
        <begin position="116"/>
        <end position="153"/>
    </location>
</feature>
<dbReference type="OrthoDB" id="2285904at2759"/>
<dbReference type="Proteomes" id="UP000650833">
    <property type="component" value="Unassembled WGS sequence"/>
</dbReference>
<sequence>MLQFVKPLDPKYLEDEDFKANYDKLFQDSHLEFIHSAVYGAKGVQDSPLKTQTLHKAIAHILGCDEVNLYKDGSPVLLRFLLIIHLCPDQDNGFKANKANKAKHQNKDSYRQVLEREREEMGSGGKLRPEKKRGLEDNNDDAEDALVRDDSNFEKIKDAPKRKFGKLLQVTSNKASNTSNTNGYKKLF</sequence>
<gene>
    <name evidence="2" type="ORF">INT46_009813</name>
</gene>
<protein>
    <submittedName>
        <fullName evidence="2">Uncharacterized protein</fullName>
    </submittedName>
</protein>